<dbReference type="PANTHER" id="PTHR24351">
    <property type="entry name" value="RIBOSOMAL PROTEIN S6 KINASE"/>
    <property type="match status" value="1"/>
</dbReference>
<dbReference type="PROSITE" id="PS00109">
    <property type="entry name" value="PROTEIN_KINASE_TYR"/>
    <property type="match status" value="1"/>
</dbReference>
<dbReference type="GO" id="GO:0005524">
    <property type="term" value="F:ATP binding"/>
    <property type="evidence" value="ECO:0007669"/>
    <property type="project" value="UniProtKB-KW"/>
</dbReference>
<evidence type="ECO:0000256" key="7">
    <source>
        <dbReference type="ARBA" id="ARBA00047899"/>
    </source>
</evidence>
<evidence type="ECO:0000313" key="11">
    <source>
        <dbReference type="EMBL" id="ODV91883.1"/>
    </source>
</evidence>
<keyword evidence="2" id="KW-0723">Serine/threonine-protein kinase</keyword>
<evidence type="ECO:0000256" key="8">
    <source>
        <dbReference type="ARBA" id="ARBA00048679"/>
    </source>
</evidence>
<dbReference type="GO" id="GO:0004674">
    <property type="term" value="F:protein serine/threonine kinase activity"/>
    <property type="evidence" value="ECO:0007669"/>
    <property type="project" value="UniProtKB-KW"/>
</dbReference>
<feature type="region of interest" description="Disordered" evidence="9">
    <location>
        <begin position="199"/>
        <end position="283"/>
    </location>
</feature>
<dbReference type="OrthoDB" id="10252171at2759"/>
<organism evidence="11 12">
    <name type="scientific">Tortispora caseinolytica NRRL Y-17796</name>
    <dbReference type="NCBI Taxonomy" id="767744"/>
    <lineage>
        <taxon>Eukaryota</taxon>
        <taxon>Fungi</taxon>
        <taxon>Dikarya</taxon>
        <taxon>Ascomycota</taxon>
        <taxon>Saccharomycotina</taxon>
        <taxon>Trigonopsidomycetes</taxon>
        <taxon>Trigonopsidales</taxon>
        <taxon>Trigonopsidaceae</taxon>
        <taxon>Tortispora</taxon>
    </lineage>
</organism>
<dbReference type="PROSITE" id="PS50011">
    <property type="entry name" value="PROTEIN_KINASE_DOM"/>
    <property type="match status" value="1"/>
</dbReference>
<dbReference type="Gene3D" id="3.30.200.20">
    <property type="entry name" value="Phosphorylase Kinase, domain 1"/>
    <property type="match status" value="1"/>
</dbReference>
<keyword evidence="6" id="KW-0067">ATP-binding</keyword>
<dbReference type="SMART" id="SM00220">
    <property type="entry name" value="S_TKc"/>
    <property type="match status" value="1"/>
</dbReference>
<evidence type="ECO:0000256" key="2">
    <source>
        <dbReference type="ARBA" id="ARBA00022527"/>
    </source>
</evidence>
<evidence type="ECO:0000256" key="6">
    <source>
        <dbReference type="ARBA" id="ARBA00022840"/>
    </source>
</evidence>
<dbReference type="Proteomes" id="UP000095023">
    <property type="component" value="Unassembled WGS sequence"/>
</dbReference>
<name>A0A1E4TJG4_9ASCO</name>
<evidence type="ECO:0000313" key="12">
    <source>
        <dbReference type="Proteomes" id="UP000095023"/>
    </source>
</evidence>
<comment type="catalytic activity">
    <reaction evidence="8">
        <text>L-seryl-[protein] + ATP = O-phospho-L-seryl-[protein] + ADP + H(+)</text>
        <dbReference type="Rhea" id="RHEA:17989"/>
        <dbReference type="Rhea" id="RHEA-COMP:9863"/>
        <dbReference type="Rhea" id="RHEA-COMP:11604"/>
        <dbReference type="ChEBI" id="CHEBI:15378"/>
        <dbReference type="ChEBI" id="CHEBI:29999"/>
        <dbReference type="ChEBI" id="CHEBI:30616"/>
        <dbReference type="ChEBI" id="CHEBI:83421"/>
        <dbReference type="ChEBI" id="CHEBI:456216"/>
        <dbReference type="EC" id="2.7.11.1"/>
    </reaction>
</comment>
<evidence type="ECO:0000259" key="10">
    <source>
        <dbReference type="PROSITE" id="PS50011"/>
    </source>
</evidence>
<reference evidence="12" key="1">
    <citation type="submission" date="2016-02" db="EMBL/GenBank/DDBJ databases">
        <title>Comparative genomics of biotechnologically important yeasts.</title>
        <authorList>
            <consortium name="DOE Joint Genome Institute"/>
            <person name="Riley R."/>
            <person name="Haridas S."/>
            <person name="Wolfe K.H."/>
            <person name="Lopes M.R."/>
            <person name="Hittinger C.T."/>
            <person name="Goker M."/>
            <person name="Salamov A."/>
            <person name="Wisecaver J."/>
            <person name="Long T.M."/>
            <person name="Aerts A.L."/>
            <person name="Barry K."/>
            <person name="Choi C."/>
            <person name="Clum A."/>
            <person name="Coughlan A.Y."/>
            <person name="Deshpande S."/>
            <person name="Douglass A.P."/>
            <person name="Hanson S.J."/>
            <person name="Klenk H.-P."/>
            <person name="Labutti K."/>
            <person name="Lapidus A."/>
            <person name="Lindquist E."/>
            <person name="Lipzen A."/>
            <person name="Meier-Kolthoff J.P."/>
            <person name="Ohm R.A."/>
            <person name="Otillar R.P."/>
            <person name="Pangilinan J."/>
            <person name="Peng Y."/>
            <person name="Rokas A."/>
            <person name="Rosa C.A."/>
            <person name="Scheuner C."/>
            <person name="Sibirny A.A."/>
            <person name="Slot J.C."/>
            <person name="Stielow J.B."/>
            <person name="Sun H."/>
            <person name="Kurtzman C.P."/>
            <person name="Blackwell M."/>
            <person name="Jeffries T.W."/>
            <person name="Grigoriev I.V."/>
        </authorList>
    </citation>
    <scope>NUCLEOTIDE SEQUENCE [LARGE SCALE GENOMIC DNA]</scope>
    <source>
        <strain evidence="12">NRRL Y-17796</strain>
    </source>
</reference>
<gene>
    <name evidence="11" type="ORF">CANCADRAFT_78370</name>
</gene>
<feature type="region of interest" description="Disordered" evidence="9">
    <location>
        <begin position="84"/>
        <end position="116"/>
    </location>
</feature>
<feature type="compositionally biased region" description="Basic and acidic residues" evidence="9">
    <location>
        <begin position="465"/>
        <end position="475"/>
    </location>
</feature>
<feature type="compositionally biased region" description="Polar residues" evidence="9">
    <location>
        <begin position="274"/>
        <end position="283"/>
    </location>
</feature>
<sequence length="953" mass="104460">MTASRAIARMAAANLDTVANDLPGRSESAETIANMSSVGIPIIQTATNSDDEYYPRPGPFRNEDIYEKVCDDCSSISVGSGSVIDDSGSVGSHKACESSSDCRSHPHASHSPVNYRSGYADSVRRQGFITPHHSVTANSSLSSIEGDVHVASGDGASSAAATAGTTPRLVSKPTSRLVLQVSDHYDSMYPLGITTPCSGESVSSLNQNSTPFSLLDGKSTPTPDPQTYAARQFKDTEPTEVSKPLRGSPSVEQPSHKSVPTSQSLSALAKTHSSRPSAETSSSGFLSYFVANGRPLKLTGSVSDSRNSVSQSCGHDSVQENSARFKPLPERNMDELNTLNESENTDMSLTKPFTVANIRTPHYDDQPMMSTTITAIPKLGPPPALPARNEDYHRSVRNLAKYASLPSVTDVGDADSCSKSTSTAEVNVGNSSSHFQLSKTDHEIANGKTRHRDIASASKGQTNRNPEKSMYRSRDASQAASSTYDPSVYGKFSVKYANQCQIQSGKLVQETELGLSGCSSQQASGNHENRREIDIESSGELMTGFETKTLNLDFSISESSVVKKLQSFDQVACPMHDYINQYKWGQSFYEGNSEEMVLAKDKSTNQKLMVKILGRKKELSKPLSRQILLNERRILVKLHEEQASWAISLTKCFSAGLLFCFVFEHENCGTLFDLYQLFADSKAFISEQDLKFIAVEMILALEEIHGLGILHRDVRLSNFFISRRGHIKIANFGLAYTTRNFFHTSCDLEGPQETVTGIVGAVGYQAPEMLVGGTYDGRADYWSAAICLYMLRYHTNPIVSRTAMSQSLTLAPSHSVIRDTLCFAAQTDRESYFHFSSSLERSFFEQVFLEKNSRLGSGTYTTTIDGKVTETLGPTVLNDASEFKRHNWFSGMSWMPLQDQLHDSPMCLTILKINGIPEFKKSSRLQKDLTKALKKTDNACFASYLQTLSWSAV</sequence>
<evidence type="ECO:0000256" key="5">
    <source>
        <dbReference type="ARBA" id="ARBA00022777"/>
    </source>
</evidence>
<dbReference type="InterPro" id="IPR011009">
    <property type="entry name" value="Kinase-like_dom_sf"/>
</dbReference>
<accession>A0A1E4TJG4</accession>
<keyword evidence="4" id="KW-0547">Nucleotide-binding</keyword>
<feature type="region of interest" description="Disordered" evidence="9">
    <location>
        <begin position="408"/>
        <end position="484"/>
    </location>
</feature>
<evidence type="ECO:0000256" key="9">
    <source>
        <dbReference type="SAM" id="MobiDB-lite"/>
    </source>
</evidence>
<keyword evidence="3" id="KW-0808">Transferase</keyword>
<feature type="domain" description="Protein kinase" evidence="10">
    <location>
        <begin position="582"/>
        <end position="844"/>
    </location>
</feature>
<feature type="compositionally biased region" description="Polar residues" evidence="9">
    <location>
        <begin position="199"/>
        <end position="212"/>
    </location>
</feature>
<dbReference type="SUPFAM" id="SSF56112">
    <property type="entry name" value="Protein kinase-like (PK-like)"/>
    <property type="match status" value="1"/>
</dbReference>
<evidence type="ECO:0000256" key="3">
    <source>
        <dbReference type="ARBA" id="ARBA00022679"/>
    </source>
</evidence>
<dbReference type="InterPro" id="IPR000719">
    <property type="entry name" value="Prot_kinase_dom"/>
</dbReference>
<protein>
    <recommendedName>
        <fullName evidence="1">non-specific serine/threonine protein kinase</fullName>
        <ecNumber evidence="1">2.7.11.1</ecNumber>
    </recommendedName>
</protein>
<dbReference type="EC" id="2.7.11.1" evidence="1"/>
<dbReference type="AlphaFoldDB" id="A0A1E4TJG4"/>
<feature type="compositionally biased region" description="Polar residues" evidence="9">
    <location>
        <begin position="250"/>
        <end position="266"/>
    </location>
</feature>
<proteinExistence type="predicted"/>
<feature type="compositionally biased region" description="Polar residues" evidence="9">
    <location>
        <begin position="417"/>
        <end position="438"/>
    </location>
</feature>
<dbReference type="EMBL" id="KV453841">
    <property type="protein sequence ID" value="ODV91883.1"/>
    <property type="molecule type" value="Genomic_DNA"/>
</dbReference>
<feature type="compositionally biased region" description="Basic and acidic residues" evidence="9">
    <location>
        <begin position="94"/>
        <end position="104"/>
    </location>
</feature>
<dbReference type="Gene3D" id="1.10.510.10">
    <property type="entry name" value="Transferase(Phosphotransferase) domain 1"/>
    <property type="match status" value="1"/>
</dbReference>
<feature type="compositionally biased region" description="Low complexity" evidence="9">
    <location>
        <begin position="301"/>
        <end position="312"/>
    </location>
</feature>
<feature type="region of interest" description="Disordered" evidence="9">
    <location>
        <begin position="301"/>
        <end position="322"/>
    </location>
</feature>
<evidence type="ECO:0000256" key="4">
    <source>
        <dbReference type="ARBA" id="ARBA00022741"/>
    </source>
</evidence>
<dbReference type="Pfam" id="PF00069">
    <property type="entry name" value="Pkinase"/>
    <property type="match status" value="1"/>
</dbReference>
<evidence type="ECO:0000256" key="1">
    <source>
        <dbReference type="ARBA" id="ARBA00012513"/>
    </source>
</evidence>
<keyword evidence="5" id="KW-0418">Kinase</keyword>
<keyword evidence="12" id="KW-1185">Reference proteome</keyword>
<comment type="catalytic activity">
    <reaction evidence="7">
        <text>L-threonyl-[protein] + ATP = O-phospho-L-threonyl-[protein] + ADP + H(+)</text>
        <dbReference type="Rhea" id="RHEA:46608"/>
        <dbReference type="Rhea" id="RHEA-COMP:11060"/>
        <dbReference type="Rhea" id="RHEA-COMP:11605"/>
        <dbReference type="ChEBI" id="CHEBI:15378"/>
        <dbReference type="ChEBI" id="CHEBI:30013"/>
        <dbReference type="ChEBI" id="CHEBI:30616"/>
        <dbReference type="ChEBI" id="CHEBI:61977"/>
        <dbReference type="ChEBI" id="CHEBI:456216"/>
        <dbReference type="EC" id="2.7.11.1"/>
    </reaction>
</comment>
<dbReference type="InterPro" id="IPR008266">
    <property type="entry name" value="Tyr_kinase_AS"/>
</dbReference>